<comment type="caution">
    <text evidence="2">The sequence shown here is derived from an EMBL/GenBank/DDBJ whole genome shotgun (WGS) entry which is preliminary data.</text>
</comment>
<protein>
    <recommendedName>
        <fullName evidence="1">DUF7730 domain-containing protein</fullName>
    </recommendedName>
</protein>
<sequence>MTTQPESAFLAKLPLEIRCQIYELVFGDKIIAILPRDRYATKIYHYLCHAKGHAFHWFVWISGDGNESPGVYCRAHENNPVSNQLLPLLLTCHQTYSEAVDVLWSTNPIHIQPSNAAGLAVLSALQATIPARSFHSIRCLEISFLHGAVTRVPQILDEDWFCKWESMWDVIKTMKGLVRINAWLKMDQRDKERGLDGLNPREKLLRQLDQIANGNRMTADQEARLFAPLMDLTWLREFTVEVTWAANEGSENFLSRAPFQLTRNNDPIPGKPGMGIEIINGELVGE</sequence>
<organism evidence="2 3">
    <name type="scientific">Aspergillus mulundensis</name>
    <dbReference type="NCBI Taxonomy" id="1810919"/>
    <lineage>
        <taxon>Eukaryota</taxon>
        <taxon>Fungi</taxon>
        <taxon>Dikarya</taxon>
        <taxon>Ascomycota</taxon>
        <taxon>Pezizomycotina</taxon>
        <taxon>Eurotiomycetes</taxon>
        <taxon>Eurotiomycetidae</taxon>
        <taxon>Eurotiales</taxon>
        <taxon>Aspergillaceae</taxon>
        <taxon>Aspergillus</taxon>
        <taxon>Aspergillus subgen. Nidulantes</taxon>
    </lineage>
</organism>
<dbReference type="InterPro" id="IPR056632">
    <property type="entry name" value="DUF7730"/>
</dbReference>
<accession>A0A3D8RQU0</accession>
<dbReference type="PANTHER" id="PTHR38790">
    <property type="entry name" value="2EXR DOMAIN-CONTAINING PROTEIN-RELATED"/>
    <property type="match status" value="1"/>
</dbReference>
<name>A0A3D8RQU0_9EURO</name>
<dbReference type="GeneID" id="38116805"/>
<dbReference type="RefSeq" id="XP_026602755.1">
    <property type="nucleotide sequence ID" value="XM_026748451.1"/>
</dbReference>
<feature type="domain" description="DUF7730" evidence="1">
    <location>
        <begin position="3"/>
        <end position="212"/>
    </location>
</feature>
<dbReference type="AlphaFoldDB" id="A0A3D8RQU0"/>
<dbReference type="OrthoDB" id="4757095at2759"/>
<evidence type="ECO:0000313" key="3">
    <source>
        <dbReference type="Proteomes" id="UP000256690"/>
    </source>
</evidence>
<dbReference type="Pfam" id="PF24864">
    <property type="entry name" value="DUF7730"/>
    <property type="match status" value="1"/>
</dbReference>
<evidence type="ECO:0000313" key="2">
    <source>
        <dbReference type="EMBL" id="RDW76443.1"/>
    </source>
</evidence>
<dbReference type="EMBL" id="PVWQ01000007">
    <property type="protein sequence ID" value="RDW76443.1"/>
    <property type="molecule type" value="Genomic_DNA"/>
</dbReference>
<proteinExistence type="predicted"/>
<dbReference type="STRING" id="1810919.A0A3D8RQU0"/>
<evidence type="ECO:0000259" key="1">
    <source>
        <dbReference type="Pfam" id="PF24864"/>
    </source>
</evidence>
<dbReference type="Proteomes" id="UP000256690">
    <property type="component" value="Unassembled WGS sequence"/>
</dbReference>
<reference evidence="2 3" key="1">
    <citation type="journal article" date="2018" name="IMA Fungus">
        <title>IMA Genome-F 9: Draft genome sequence of Annulohypoxylon stygium, Aspergillus mulundensis, Berkeleyomyces basicola (syn. Thielaviopsis basicola), Ceratocystis smalleyi, two Cercospora beticola strains, Coleophoma cylindrospora, Fusarium fracticaudum, Phialophora cf. hyalina, and Morchella septimelata.</title>
        <authorList>
            <person name="Wingfield B.D."/>
            <person name="Bills G.F."/>
            <person name="Dong Y."/>
            <person name="Huang W."/>
            <person name="Nel W.J."/>
            <person name="Swalarsk-Parry B.S."/>
            <person name="Vaghefi N."/>
            <person name="Wilken P.M."/>
            <person name="An Z."/>
            <person name="de Beer Z.W."/>
            <person name="De Vos L."/>
            <person name="Chen L."/>
            <person name="Duong T.A."/>
            <person name="Gao Y."/>
            <person name="Hammerbacher A."/>
            <person name="Kikkert J.R."/>
            <person name="Li Y."/>
            <person name="Li H."/>
            <person name="Li K."/>
            <person name="Li Q."/>
            <person name="Liu X."/>
            <person name="Ma X."/>
            <person name="Naidoo K."/>
            <person name="Pethybridge S.J."/>
            <person name="Sun J."/>
            <person name="Steenkamp E.T."/>
            <person name="van der Nest M.A."/>
            <person name="van Wyk S."/>
            <person name="Wingfield M.J."/>
            <person name="Xiong C."/>
            <person name="Yue Q."/>
            <person name="Zhang X."/>
        </authorList>
    </citation>
    <scope>NUCLEOTIDE SEQUENCE [LARGE SCALE GENOMIC DNA]</scope>
    <source>
        <strain evidence="2 3">DSM 5745</strain>
    </source>
</reference>
<gene>
    <name evidence="2" type="ORF">DSM5745_06435</name>
</gene>
<keyword evidence="3" id="KW-1185">Reference proteome</keyword>